<evidence type="ECO:0000313" key="1">
    <source>
        <dbReference type="Proteomes" id="UP000887564"/>
    </source>
</evidence>
<evidence type="ECO:0000313" key="2">
    <source>
        <dbReference type="WBParaSite" id="PEQ_0000856901-mRNA-1"/>
    </source>
</evidence>
<accession>A0A914RUP5</accession>
<organism evidence="1 2">
    <name type="scientific">Parascaris equorum</name>
    <name type="common">Equine roundworm</name>
    <dbReference type="NCBI Taxonomy" id="6256"/>
    <lineage>
        <taxon>Eukaryota</taxon>
        <taxon>Metazoa</taxon>
        <taxon>Ecdysozoa</taxon>
        <taxon>Nematoda</taxon>
        <taxon>Chromadorea</taxon>
        <taxon>Rhabditida</taxon>
        <taxon>Spirurina</taxon>
        <taxon>Ascaridomorpha</taxon>
        <taxon>Ascaridoidea</taxon>
        <taxon>Ascarididae</taxon>
        <taxon>Parascaris</taxon>
    </lineage>
</organism>
<dbReference type="WBParaSite" id="PEQ_0000856901-mRNA-1">
    <property type="protein sequence ID" value="PEQ_0000856901-mRNA-1"/>
    <property type="gene ID" value="PEQ_0000856901"/>
</dbReference>
<name>A0A914RUP5_PAREQ</name>
<protein>
    <submittedName>
        <fullName evidence="2">Uncharacterized protein</fullName>
    </submittedName>
</protein>
<dbReference type="AlphaFoldDB" id="A0A914RUP5"/>
<reference evidence="2" key="1">
    <citation type="submission" date="2022-11" db="UniProtKB">
        <authorList>
            <consortium name="WormBaseParasite"/>
        </authorList>
    </citation>
    <scope>IDENTIFICATION</scope>
</reference>
<sequence>MRLRLRFAIGIDVVEFRRNLPRYIEFYLVQGVYQTFPDIAVGKTKSCAALAITDVGEDCQWPTATREIIFFHQHGFSHLEYAFPSKAMARMLRLYSFMEKVVGVLRIP</sequence>
<keyword evidence="1" id="KW-1185">Reference proteome</keyword>
<dbReference type="Proteomes" id="UP000887564">
    <property type="component" value="Unplaced"/>
</dbReference>
<proteinExistence type="predicted"/>